<dbReference type="PANTHER" id="PTHR30404">
    <property type="entry name" value="N-ACETYLMURAMOYL-L-ALANINE AMIDASE"/>
    <property type="match status" value="1"/>
</dbReference>
<keyword evidence="2" id="KW-1133">Transmembrane helix</keyword>
<keyword evidence="2" id="KW-0472">Membrane</keyword>
<dbReference type="GO" id="GO:0030288">
    <property type="term" value="C:outer membrane-bounded periplasmic space"/>
    <property type="evidence" value="ECO:0007669"/>
    <property type="project" value="TreeGrafter"/>
</dbReference>
<dbReference type="InterPro" id="IPR050695">
    <property type="entry name" value="N-acetylmuramoyl_amidase_3"/>
</dbReference>
<organism evidence="4 5">
    <name type="scientific">Coprococcus eutactus</name>
    <dbReference type="NCBI Taxonomy" id="33043"/>
    <lineage>
        <taxon>Bacteria</taxon>
        <taxon>Bacillati</taxon>
        <taxon>Bacillota</taxon>
        <taxon>Clostridia</taxon>
        <taxon>Lachnospirales</taxon>
        <taxon>Lachnospiraceae</taxon>
        <taxon>Coprococcus</taxon>
    </lineage>
</organism>
<keyword evidence="2" id="KW-0812">Transmembrane</keyword>
<dbReference type="CDD" id="cd02696">
    <property type="entry name" value="MurNAc-LAA"/>
    <property type="match status" value="1"/>
</dbReference>
<dbReference type="AlphaFoldDB" id="A0AAI9NYU7"/>
<protein>
    <recommendedName>
        <fullName evidence="3">MurNAc-LAA domain-containing protein</fullName>
    </recommendedName>
</protein>
<proteinExistence type="predicted"/>
<dbReference type="RefSeq" id="WP_055222456.1">
    <property type="nucleotide sequence ID" value="NZ_BLYL01000009.1"/>
</dbReference>
<accession>A0AAI9NYU7</accession>
<sequence length="256" mass="27644">MRTSTKLYILVFAIIFAVILPPILCYIFIVRPADHTAGQDTSTNTGNEHTSTKGLDTTDAAKSFTILIDPGHGGFDPGKVSPDGIMEKDINLAIASKLASALTDQGFSVYLTRDSDKSLNSENASSKKTSDLKARTNLATNVNADLYISIHQNSYSAEYVHGAQVFYYSTSSGGKALAECIQEHLISEADPSNTRAAKGNSEYLVLRESPCTAVIVECGFLSNTKECSDLCNDEYQTALANAICNAVCTWHEQHAK</sequence>
<dbReference type="PANTHER" id="PTHR30404:SF0">
    <property type="entry name" value="N-ACETYLMURAMOYL-L-ALANINE AMIDASE AMIC"/>
    <property type="match status" value="1"/>
</dbReference>
<dbReference type="Pfam" id="PF01520">
    <property type="entry name" value="Amidase_3"/>
    <property type="match status" value="1"/>
</dbReference>
<keyword evidence="1" id="KW-0378">Hydrolase</keyword>
<feature type="transmembrane region" description="Helical" evidence="2">
    <location>
        <begin position="7"/>
        <end position="29"/>
    </location>
</feature>
<feature type="domain" description="MurNAc-LAA" evidence="3">
    <location>
        <begin position="136"/>
        <end position="248"/>
    </location>
</feature>
<dbReference type="Gene3D" id="3.40.630.40">
    <property type="entry name" value="Zn-dependent exopeptidases"/>
    <property type="match status" value="1"/>
</dbReference>
<dbReference type="EMBL" id="BLYL01000009">
    <property type="protein sequence ID" value="GFO94621.1"/>
    <property type="molecule type" value="Genomic_DNA"/>
</dbReference>
<gene>
    <name evidence="4" type="ORF">COEU31_16670</name>
</gene>
<evidence type="ECO:0000313" key="4">
    <source>
        <dbReference type="EMBL" id="GFO94621.1"/>
    </source>
</evidence>
<evidence type="ECO:0000313" key="5">
    <source>
        <dbReference type="Proteomes" id="UP000660047"/>
    </source>
</evidence>
<evidence type="ECO:0000259" key="3">
    <source>
        <dbReference type="SMART" id="SM00646"/>
    </source>
</evidence>
<reference evidence="4" key="1">
    <citation type="submission" date="2020-06" db="EMBL/GenBank/DDBJ databases">
        <title>Characterization of fructooligosaccharide metabolism and fructooligosaccharide-degrading enzymes in human commensal butyrate producers.</title>
        <authorList>
            <person name="Tanno H."/>
            <person name="Fujii T."/>
            <person name="Hirano K."/>
            <person name="Maeno S."/>
            <person name="Tonozuka T."/>
            <person name="Sakamoto M."/>
            <person name="Ohkuma M."/>
            <person name="Tochio T."/>
            <person name="Endo A."/>
        </authorList>
    </citation>
    <scope>NUCLEOTIDE SEQUENCE</scope>
    <source>
        <strain evidence="4">JCM 31265</strain>
    </source>
</reference>
<evidence type="ECO:0000256" key="2">
    <source>
        <dbReference type="SAM" id="Phobius"/>
    </source>
</evidence>
<dbReference type="GO" id="GO:0009253">
    <property type="term" value="P:peptidoglycan catabolic process"/>
    <property type="evidence" value="ECO:0007669"/>
    <property type="project" value="InterPro"/>
</dbReference>
<dbReference type="Proteomes" id="UP000660047">
    <property type="component" value="Unassembled WGS sequence"/>
</dbReference>
<dbReference type="GO" id="GO:0008745">
    <property type="term" value="F:N-acetylmuramoyl-L-alanine amidase activity"/>
    <property type="evidence" value="ECO:0007669"/>
    <property type="project" value="InterPro"/>
</dbReference>
<evidence type="ECO:0000256" key="1">
    <source>
        <dbReference type="ARBA" id="ARBA00022801"/>
    </source>
</evidence>
<name>A0AAI9NYU7_9FIRM</name>
<dbReference type="SUPFAM" id="SSF53187">
    <property type="entry name" value="Zn-dependent exopeptidases"/>
    <property type="match status" value="1"/>
</dbReference>
<comment type="caution">
    <text evidence="4">The sequence shown here is derived from an EMBL/GenBank/DDBJ whole genome shotgun (WGS) entry which is preliminary data.</text>
</comment>
<dbReference type="SMART" id="SM00646">
    <property type="entry name" value="Ami_3"/>
    <property type="match status" value="1"/>
</dbReference>
<dbReference type="InterPro" id="IPR002508">
    <property type="entry name" value="MurNAc-LAA_cat"/>
</dbReference>